<name>A0A1R1WZ55_9FUNG</name>
<dbReference type="Proteomes" id="UP000187283">
    <property type="component" value="Unassembled WGS sequence"/>
</dbReference>
<evidence type="ECO:0000313" key="2">
    <source>
        <dbReference type="EMBL" id="OMJ07660.1"/>
    </source>
</evidence>
<reference evidence="2 3" key="1">
    <citation type="submission" date="2017-01" db="EMBL/GenBank/DDBJ databases">
        <authorList>
            <person name="Mah S.A."/>
            <person name="Swanson W.J."/>
            <person name="Moy G.W."/>
            <person name="Vacquier V.D."/>
        </authorList>
    </citation>
    <scope>NUCLEOTIDE SEQUENCE [LARGE SCALE GENOMIC DNA]</scope>
    <source>
        <strain evidence="2 3">GSMNP</strain>
    </source>
</reference>
<organism evidence="2 3">
    <name type="scientific">Smittium culicis</name>
    <dbReference type="NCBI Taxonomy" id="133412"/>
    <lineage>
        <taxon>Eukaryota</taxon>
        <taxon>Fungi</taxon>
        <taxon>Fungi incertae sedis</taxon>
        <taxon>Zoopagomycota</taxon>
        <taxon>Kickxellomycotina</taxon>
        <taxon>Harpellomycetes</taxon>
        <taxon>Harpellales</taxon>
        <taxon>Legeriomycetaceae</taxon>
        <taxon>Smittium</taxon>
    </lineage>
</organism>
<gene>
    <name evidence="2" type="ORF">AYI70_g12037</name>
</gene>
<dbReference type="AlphaFoldDB" id="A0A1R1WZ55"/>
<sequence length="76" mass="9130">MKLRFKKKYRLKMARLDRLSLEYKNSNFKKIKNPNSWGRIPRSCKNFILKDMEKKVNNKKSKASKKKNNNAKTVPE</sequence>
<protein>
    <submittedName>
        <fullName evidence="2">Uncharacterized protein</fullName>
    </submittedName>
</protein>
<dbReference type="EMBL" id="LSSN01006000">
    <property type="protein sequence ID" value="OMJ07660.1"/>
    <property type="molecule type" value="Genomic_DNA"/>
</dbReference>
<feature type="compositionally biased region" description="Basic residues" evidence="1">
    <location>
        <begin position="57"/>
        <end position="69"/>
    </location>
</feature>
<feature type="region of interest" description="Disordered" evidence="1">
    <location>
        <begin position="54"/>
        <end position="76"/>
    </location>
</feature>
<accession>A0A1R1WZ55</accession>
<proteinExistence type="predicted"/>
<evidence type="ECO:0000313" key="3">
    <source>
        <dbReference type="Proteomes" id="UP000187283"/>
    </source>
</evidence>
<keyword evidence="3" id="KW-1185">Reference proteome</keyword>
<evidence type="ECO:0000256" key="1">
    <source>
        <dbReference type="SAM" id="MobiDB-lite"/>
    </source>
</evidence>
<comment type="caution">
    <text evidence="2">The sequence shown here is derived from an EMBL/GenBank/DDBJ whole genome shotgun (WGS) entry which is preliminary data.</text>
</comment>